<dbReference type="EC" id="6.1.1.19" evidence="2 9"/>
<evidence type="ECO:0000256" key="7">
    <source>
        <dbReference type="ARBA" id="ARBA00023146"/>
    </source>
</evidence>
<dbReference type="InterPro" id="IPR009080">
    <property type="entry name" value="tRNAsynth_Ia_anticodon-bd"/>
</dbReference>
<keyword evidence="3 10" id="KW-0436">Ligase</keyword>
<evidence type="ECO:0000256" key="8">
    <source>
        <dbReference type="ARBA" id="ARBA00049339"/>
    </source>
</evidence>
<dbReference type="Pfam" id="PF03485">
    <property type="entry name" value="Arg_tRNA_synt_N"/>
    <property type="match status" value="1"/>
</dbReference>
<evidence type="ECO:0000256" key="2">
    <source>
        <dbReference type="ARBA" id="ARBA00012837"/>
    </source>
</evidence>
<evidence type="ECO:0000256" key="10">
    <source>
        <dbReference type="RuleBase" id="RU363038"/>
    </source>
</evidence>
<dbReference type="InterPro" id="IPR005148">
    <property type="entry name" value="Arg-tRNA-synth_N"/>
</dbReference>
<dbReference type="InterPro" id="IPR035684">
    <property type="entry name" value="ArgRS_core"/>
</dbReference>
<keyword evidence="7 10" id="KW-0030">Aminoacyl-tRNA synthetase</keyword>
<gene>
    <name evidence="13" type="ORF">A3C87_03800</name>
</gene>
<dbReference type="Gene3D" id="1.10.730.10">
    <property type="entry name" value="Isoleucyl-tRNA Synthetase, Domain 1"/>
    <property type="match status" value="1"/>
</dbReference>
<dbReference type="FunFam" id="1.10.730.10:FF:000006">
    <property type="entry name" value="Arginyl-tRNA synthetase 2, mitochondrial"/>
    <property type="match status" value="1"/>
</dbReference>
<dbReference type="Proteomes" id="UP000176511">
    <property type="component" value="Unassembled WGS sequence"/>
</dbReference>
<dbReference type="EMBL" id="MFLE01000021">
    <property type="protein sequence ID" value="OGG61301.1"/>
    <property type="molecule type" value="Genomic_DNA"/>
</dbReference>
<protein>
    <recommendedName>
        <fullName evidence="2 9">Arginine--tRNA ligase</fullName>
        <ecNumber evidence="2 9">6.1.1.19</ecNumber>
    </recommendedName>
</protein>
<dbReference type="GO" id="GO:0005524">
    <property type="term" value="F:ATP binding"/>
    <property type="evidence" value="ECO:0007669"/>
    <property type="project" value="UniProtKB-KW"/>
</dbReference>
<evidence type="ECO:0000256" key="1">
    <source>
        <dbReference type="ARBA" id="ARBA00005594"/>
    </source>
</evidence>
<comment type="similarity">
    <text evidence="1 10">Belongs to the class-I aminoacyl-tRNA synthetase family.</text>
</comment>
<dbReference type="SUPFAM" id="SSF55190">
    <property type="entry name" value="Arginyl-tRNA synthetase (ArgRS), N-terminal 'additional' domain"/>
    <property type="match status" value="1"/>
</dbReference>
<evidence type="ECO:0000256" key="3">
    <source>
        <dbReference type="ARBA" id="ARBA00022598"/>
    </source>
</evidence>
<dbReference type="Pfam" id="PF00750">
    <property type="entry name" value="tRNA-synt_1d"/>
    <property type="match status" value="1"/>
</dbReference>
<dbReference type="PANTHER" id="PTHR11956">
    <property type="entry name" value="ARGINYL-TRNA SYNTHETASE"/>
    <property type="match status" value="1"/>
</dbReference>
<dbReference type="PRINTS" id="PR01038">
    <property type="entry name" value="TRNASYNTHARG"/>
</dbReference>
<dbReference type="SUPFAM" id="SSF52374">
    <property type="entry name" value="Nucleotidylyl transferase"/>
    <property type="match status" value="1"/>
</dbReference>
<dbReference type="GO" id="GO:0006420">
    <property type="term" value="P:arginyl-tRNA aminoacylation"/>
    <property type="evidence" value="ECO:0007669"/>
    <property type="project" value="UniProtKB-UniRule"/>
</dbReference>
<dbReference type="GO" id="GO:0005737">
    <property type="term" value="C:cytoplasm"/>
    <property type="evidence" value="ECO:0007669"/>
    <property type="project" value="UniProtKB-UniRule"/>
</dbReference>
<dbReference type="InterPro" id="IPR008909">
    <property type="entry name" value="DALR_anticod-bd"/>
</dbReference>
<comment type="caution">
    <text evidence="13">The sequence shown here is derived from an EMBL/GenBank/DDBJ whole genome shotgun (WGS) entry which is preliminary data.</text>
</comment>
<evidence type="ECO:0000313" key="14">
    <source>
        <dbReference type="Proteomes" id="UP000176511"/>
    </source>
</evidence>
<dbReference type="SMART" id="SM00836">
    <property type="entry name" value="DALR_1"/>
    <property type="match status" value="1"/>
</dbReference>
<dbReference type="SMART" id="SM01016">
    <property type="entry name" value="Arg_tRNA_synt_N"/>
    <property type="match status" value="1"/>
</dbReference>
<dbReference type="Gene3D" id="3.30.1360.70">
    <property type="entry name" value="Arginyl tRNA synthetase N-terminal domain"/>
    <property type="match status" value="1"/>
</dbReference>
<dbReference type="InterPro" id="IPR001278">
    <property type="entry name" value="Arg-tRNA-ligase"/>
</dbReference>
<organism evidence="13 14">
    <name type="scientific">Candidatus Kaiserbacteria bacterium RIFCSPHIGHO2_02_FULL_49_34</name>
    <dbReference type="NCBI Taxonomy" id="1798491"/>
    <lineage>
        <taxon>Bacteria</taxon>
        <taxon>Candidatus Kaiseribacteriota</taxon>
    </lineage>
</organism>
<accession>A0A1F6DIS6</accession>
<dbReference type="Pfam" id="PF05746">
    <property type="entry name" value="DALR_1"/>
    <property type="match status" value="1"/>
</dbReference>
<comment type="catalytic activity">
    <reaction evidence="8">
        <text>tRNA(Arg) + L-arginine + ATP = L-arginyl-tRNA(Arg) + AMP + diphosphate</text>
        <dbReference type="Rhea" id="RHEA:20301"/>
        <dbReference type="Rhea" id="RHEA-COMP:9658"/>
        <dbReference type="Rhea" id="RHEA-COMP:9673"/>
        <dbReference type="ChEBI" id="CHEBI:30616"/>
        <dbReference type="ChEBI" id="CHEBI:32682"/>
        <dbReference type="ChEBI" id="CHEBI:33019"/>
        <dbReference type="ChEBI" id="CHEBI:78442"/>
        <dbReference type="ChEBI" id="CHEBI:78513"/>
        <dbReference type="ChEBI" id="CHEBI:456215"/>
        <dbReference type="EC" id="6.1.1.19"/>
    </reaction>
</comment>
<evidence type="ECO:0000313" key="13">
    <source>
        <dbReference type="EMBL" id="OGG61301.1"/>
    </source>
</evidence>
<reference evidence="13 14" key="1">
    <citation type="journal article" date="2016" name="Nat. Commun.">
        <title>Thousands of microbial genomes shed light on interconnected biogeochemical processes in an aquifer system.</title>
        <authorList>
            <person name="Anantharaman K."/>
            <person name="Brown C.T."/>
            <person name="Hug L.A."/>
            <person name="Sharon I."/>
            <person name="Castelle C.J."/>
            <person name="Probst A.J."/>
            <person name="Thomas B.C."/>
            <person name="Singh A."/>
            <person name="Wilkins M.J."/>
            <person name="Karaoz U."/>
            <person name="Brodie E.L."/>
            <person name="Williams K.H."/>
            <person name="Hubbard S.S."/>
            <person name="Banfield J.F."/>
        </authorList>
    </citation>
    <scope>NUCLEOTIDE SEQUENCE [LARGE SCALE GENOMIC DNA]</scope>
</reference>
<evidence type="ECO:0000256" key="9">
    <source>
        <dbReference type="NCBIfam" id="TIGR00456"/>
    </source>
</evidence>
<dbReference type="Gene3D" id="3.40.50.620">
    <property type="entry name" value="HUPs"/>
    <property type="match status" value="1"/>
</dbReference>
<evidence type="ECO:0000259" key="11">
    <source>
        <dbReference type="SMART" id="SM00836"/>
    </source>
</evidence>
<feature type="domain" description="DALR anticodon binding" evidence="11">
    <location>
        <begin position="452"/>
        <end position="565"/>
    </location>
</feature>
<dbReference type="GO" id="GO:0004814">
    <property type="term" value="F:arginine-tRNA ligase activity"/>
    <property type="evidence" value="ECO:0007669"/>
    <property type="project" value="UniProtKB-UniRule"/>
</dbReference>
<name>A0A1F6DIS6_9BACT</name>
<proteinExistence type="inferred from homology"/>
<evidence type="ECO:0000256" key="5">
    <source>
        <dbReference type="ARBA" id="ARBA00022840"/>
    </source>
</evidence>
<dbReference type="SUPFAM" id="SSF47323">
    <property type="entry name" value="Anticodon-binding domain of a subclass of class I aminoacyl-tRNA synthetases"/>
    <property type="match status" value="1"/>
</dbReference>
<keyword evidence="4 10" id="KW-0547">Nucleotide-binding</keyword>
<feature type="domain" description="Arginyl tRNA synthetase N-terminal" evidence="12">
    <location>
        <begin position="8"/>
        <end position="91"/>
    </location>
</feature>
<sequence length="565" mass="61687">MHIHTPHQALRNAIQKAVHETFGIFSASFVVEHPADLTHGDYASNIALTIAKEVGKAPRMIAEELKAKLDDSLDMVSSIEVAGAGFLNFRLARSYFADVVSSITVAPHAWGSSTHFEGEKVLLEYTSPNLIKPLHVGNLVGNIIGESLARLYSFAGARVVRMNYPSDIGPTVAKGVWALKEHGLDVQDIHAVGKAYVLGNAAYEDGSAKDAIDAVNRALYEKSDTELVALHEAALRTTIDAMNELCAQLGTTFDGVIYESEAGPRGRDTVRSHIADGIFEESNGAVIYRGEKVDLHTRVFINAQGLPTYEAKDIGNLSIKHEQHPDWTRMLIVTGGEQREYFKVMFAAAREVFAEAKERMMAHIPTGFLTLTTGKMSSRLGNVLTADEVLGDLRAAAKERAAETRAHDVDELADMIAIAALKYQILRQAIGSDIIFDKERALSFEGASGPYLQYTHARIGSLAEKALAAGMSPEVAVTPADPYEIERILYRFPEVVHEATVAHEPHHLVTYLTELAGSFNSFYAHERIADATDPYAPYKLQLANAVKVTIANGMYLLGTTAPEKM</sequence>
<dbReference type="InterPro" id="IPR014729">
    <property type="entry name" value="Rossmann-like_a/b/a_fold"/>
</dbReference>
<dbReference type="NCBIfam" id="TIGR00456">
    <property type="entry name" value="argS"/>
    <property type="match status" value="1"/>
</dbReference>
<dbReference type="InterPro" id="IPR036695">
    <property type="entry name" value="Arg-tRNA-synth_N_sf"/>
</dbReference>
<dbReference type="AlphaFoldDB" id="A0A1F6DIS6"/>
<evidence type="ECO:0000259" key="12">
    <source>
        <dbReference type="SMART" id="SM01016"/>
    </source>
</evidence>
<keyword evidence="6 10" id="KW-0648">Protein biosynthesis</keyword>
<evidence type="ECO:0000256" key="6">
    <source>
        <dbReference type="ARBA" id="ARBA00022917"/>
    </source>
</evidence>
<dbReference type="STRING" id="1798491.A3C87_03800"/>
<dbReference type="PANTHER" id="PTHR11956:SF5">
    <property type="entry name" value="ARGININE--TRNA LIGASE, CYTOPLASMIC"/>
    <property type="match status" value="1"/>
</dbReference>
<evidence type="ECO:0000256" key="4">
    <source>
        <dbReference type="ARBA" id="ARBA00022741"/>
    </source>
</evidence>
<keyword evidence="5 10" id="KW-0067">ATP-binding</keyword>